<reference evidence="5" key="1">
    <citation type="submission" date="2025-08" db="UniProtKB">
        <authorList>
            <consortium name="RefSeq"/>
        </authorList>
    </citation>
    <scope>IDENTIFICATION</scope>
    <source>
        <tissue evidence="5">Muscle</tissue>
    </source>
</reference>
<evidence type="ECO:0000256" key="1">
    <source>
        <dbReference type="SAM" id="MobiDB-lite"/>
    </source>
</evidence>
<proteinExistence type="predicted"/>
<feature type="signal peptide" evidence="3">
    <location>
        <begin position="1"/>
        <end position="20"/>
    </location>
</feature>
<dbReference type="GeneID" id="117242884"/>
<accession>A0A6J3LJZ9</accession>
<dbReference type="AlphaFoldDB" id="A0A6J3LJZ9"/>
<gene>
    <name evidence="5" type="primary">LOC117242884</name>
</gene>
<feature type="region of interest" description="Disordered" evidence="1">
    <location>
        <begin position="136"/>
        <end position="268"/>
    </location>
</feature>
<evidence type="ECO:0000256" key="3">
    <source>
        <dbReference type="SAM" id="SignalP"/>
    </source>
</evidence>
<feature type="compositionally biased region" description="Gly residues" evidence="1">
    <location>
        <begin position="199"/>
        <end position="219"/>
    </location>
</feature>
<name>A0A6J3LJZ9_9HYME</name>
<keyword evidence="3" id="KW-0732">Signal</keyword>
<evidence type="ECO:0000313" key="5">
    <source>
        <dbReference type="RefSeq" id="XP_033365823.1"/>
    </source>
</evidence>
<keyword evidence="4" id="KW-1185">Reference proteome</keyword>
<organism evidence="4 5">
    <name type="scientific">Bombus vosnesenskii</name>
    <dbReference type="NCBI Taxonomy" id="207650"/>
    <lineage>
        <taxon>Eukaryota</taxon>
        <taxon>Metazoa</taxon>
        <taxon>Ecdysozoa</taxon>
        <taxon>Arthropoda</taxon>
        <taxon>Hexapoda</taxon>
        <taxon>Insecta</taxon>
        <taxon>Pterygota</taxon>
        <taxon>Neoptera</taxon>
        <taxon>Endopterygota</taxon>
        <taxon>Hymenoptera</taxon>
        <taxon>Apocrita</taxon>
        <taxon>Aculeata</taxon>
        <taxon>Apoidea</taxon>
        <taxon>Anthophila</taxon>
        <taxon>Apidae</taxon>
        <taxon>Bombus</taxon>
        <taxon>Pyrobombus</taxon>
    </lineage>
</organism>
<keyword evidence="2" id="KW-0812">Transmembrane</keyword>
<protein>
    <submittedName>
        <fullName evidence="5">Protein grindelwald-like</fullName>
    </submittedName>
</protein>
<keyword evidence="2" id="KW-1133">Transmembrane helix</keyword>
<feature type="chain" id="PRO_5027059433" evidence="3">
    <location>
        <begin position="21"/>
        <end position="268"/>
    </location>
</feature>
<feature type="transmembrane region" description="Helical" evidence="2">
    <location>
        <begin position="95"/>
        <end position="118"/>
    </location>
</feature>
<evidence type="ECO:0000313" key="4">
    <source>
        <dbReference type="Proteomes" id="UP000504631"/>
    </source>
</evidence>
<dbReference type="RefSeq" id="XP_033365823.1">
    <property type="nucleotide sequence ID" value="XM_033509932.1"/>
</dbReference>
<keyword evidence="2" id="KW-0472">Membrane</keyword>
<sequence length="268" mass="28869">MNPSIGLLTVAVLAIGTAIAGLNPGGADCGEQRCSTVEYCSPYDKRCKPCSSICDATGRNYQQNECIKDCQEYLHDKRYVLLEQYEDLRGEMQRLWILAAISIAIAFASLVSSLYLYAQKCPRWEKMQTTLRRAIAGKRAKGTSNGNGGDNDNDNNNDRGKSTLRDAESGTSRHNGLKLTMPTISASVAPSRYMENESGRGGNGSGSASGSGSANGSGTGNATPNTTTTSLSRRHPSEDTTLDYAYDNPAMTPSPETVQHRTKRESSF</sequence>
<feature type="compositionally biased region" description="Low complexity" evidence="1">
    <location>
        <begin position="220"/>
        <end position="231"/>
    </location>
</feature>
<evidence type="ECO:0000256" key="2">
    <source>
        <dbReference type="SAM" id="Phobius"/>
    </source>
</evidence>
<dbReference type="Proteomes" id="UP000504631">
    <property type="component" value="Unplaced"/>
</dbReference>
<feature type="compositionally biased region" description="Basic and acidic residues" evidence="1">
    <location>
        <begin position="156"/>
        <end position="168"/>
    </location>
</feature>
<dbReference type="KEGG" id="bvk:117242884"/>